<dbReference type="AlphaFoldDB" id="A0A0F9P3P4"/>
<protein>
    <submittedName>
        <fullName evidence="1">Uncharacterized protein</fullName>
    </submittedName>
</protein>
<sequence length="51" mass="5887">METPIEQLAKLSRYLINNYGDVVGPDMPNEDAVDEAIRILKLHNNRYGHDF</sequence>
<dbReference type="EMBL" id="LAZR01003377">
    <property type="protein sequence ID" value="KKN18992.1"/>
    <property type="molecule type" value="Genomic_DNA"/>
</dbReference>
<name>A0A0F9P3P4_9ZZZZ</name>
<gene>
    <name evidence="1" type="ORF">LCGC14_0950410</name>
</gene>
<comment type="caution">
    <text evidence="1">The sequence shown here is derived from an EMBL/GenBank/DDBJ whole genome shotgun (WGS) entry which is preliminary data.</text>
</comment>
<proteinExistence type="predicted"/>
<reference evidence="1" key="1">
    <citation type="journal article" date="2015" name="Nature">
        <title>Complex archaea that bridge the gap between prokaryotes and eukaryotes.</title>
        <authorList>
            <person name="Spang A."/>
            <person name="Saw J.H."/>
            <person name="Jorgensen S.L."/>
            <person name="Zaremba-Niedzwiedzka K."/>
            <person name="Martijn J."/>
            <person name="Lind A.E."/>
            <person name="van Eijk R."/>
            <person name="Schleper C."/>
            <person name="Guy L."/>
            <person name="Ettema T.J."/>
        </authorList>
    </citation>
    <scope>NUCLEOTIDE SEQUENCE</scope>
</reference>
<accession>A0A0F9P3P4</accession>
<organism evidence="1">
    <name type="scientific">marine sediment metagenome</name>
    <dbReference type="NCBI Taxonomy" id="412755"/>
    <lineage>
        <taxon>unclassified sequences</taxon>
        <taxon>metagenomes</taxon>
        <taxon>ecological metagenomes</taxon>
    </lineage>
</organism>
<evidence type="ECO:0000313" key="1">
    <source>
        <dbReference type="EMBL" id="KKN18992.1"/>
    </source>
</evidence>